<dbReference type="GO" id="GO:0003676">
    <property type="term" value="F:nucleic acid binding"/>
    <property type="evidence" value="ECO:0007669"/>
    <property type="project" value="InterPro"/>
</dbReference>
<name>A0AAE1NK82_9EUCA</name>
<reference evidence="1" key="1">
    <citation type="submission" date="2023-11" db="EMBL/GenBank/DDBJ databases">
        <title>Genome assemblies of two species of porcelain crab, Petrolisthes cinctipes and Petrolisthes manimaculis (Anomura: Porcellanidae).</title>
        <authorList>
            <person name="Angst P."/>
        </authorList>
    </citation>
    <scope>NUCLEOTIDE SEQUENCE</scope>
    <source>
        <strain evidence="1">PB745_02</strain>
        <tissue evidence="1">Gill</tissue>
    </source>
</reference>
<sequence>MLERYGGGGNVNEEDGCAFLTYSTREAALNAQNALHEKRTLPGDGTALVQHNREFPLSEVLHWLLSLVFRGSLARFKHTELLCLDWCEAEGNFPDD</sequence>
<accession>A0AAE1NK82</accession>
<protein>
    <submittedName>
        <fullName evidence="1">Uncharacterized protein</fullName>
    </submittedName>
</protein>
<evidence type="ECO:0000313" key="1">
    <source>
        <dbReference type="EMBL" id="KAK4290161.1"/>
    </source>
</evidence>
<evidence type="ECO:0000313" key="2">
    <source>
        <dbReference type="Proteomes" id="UP001292094"/>
    </source>
</evidence>
<dbReference type="SUPFAM" id="SSF54928">
    <property type="entry name" value="RNA-binding domain, RBD"/>
    <property type="match status" value="1"/>
</dbReference>
<dbReference type="InterPro" id="IPR012677">
    <property type="entry name" value="Nucleotide-bd_a/b_plait_sf"/>
</dbReference>
<comment type="caution">
    <text evidence="1">The sequence shown here is derived from an EMBL/GenBank/DDBJ whole genome shotgun (WGS) entry which is preliminary data.</text>
</comment>
<dbReference type="Proteomes" id="UP001292094">
    <property type="component" value="Unassembled WGS sequence"/>
</dbReference>
<organism evidence="1 2">
    <name type="scientific">Petrolisthes manimaculis</name>
    <dbReference type="NCBI Taxonomy" id="1843537"/>
    <lineage>
        <taxon>Eukaryota</taxon>
        <taxon>Metazoa</taxon>
        <taxon>Ecdysozoa</taxon>
        <taxon>Arthropoda</taxon>
        <taxon>Crustacea</taxon>
        <taxon>Multicrustacea</taxon>
        <taxon>Malacostraca</taxon>
        <taxon>Eumalacostraca</taxon>
        <taxon>Eucarida</taxon>
        <taxon>Decapoda</taxon>
        <taxon>Pleocyemata</taxon>
        <taxon>Anomura</taxon>
        <taxon>Galatheoidea</taxon>
        <taxon>Porcellanidae</taxon>
        <taxon>Petrolisthes</taxon>
    </lineage>
</organism>
<dbReference type="InterPro" id="IPR035979">
    <property type="entry name" value="RBD_domain_sf"/>
</dbReference>
<dbReference type="AlphaFoldDB" id="A0AAE1NK82"/>
<gene>
    <name evidence="1" type="ORF">Pmani_036925</name>
</gene>
<keyword evidence="2" id="KW-1185">Reference proteome</keyword>
<dbReference type="Gene3D" id="3.30.70.330">
    <property type="match status" value="1"/>
</dbReference>
<proteinExistence type="predicted"/>
<dbReference type="EMBL" id="JAWZYT010005587">
    <property type="protein sequence ID" value="KAK4290161.1"/>
    <property type="molecule type" value="Genomic_DNA"/>
</dbReference>